<proteinExistence type="inferred from homology"/>
<reference evidence="5 6" key="1">
    <citation type="submission" date="2020-08" db="EMBL/GenBank/DDBJ databases">
        <title>Plant Genome Project.</title>
        <authorList>
            <person name="Zhang R.-G."/>
        </authorList>
    </citation>
    <scope>NUCLEOTIDE SEQUENCE [LARGE SCALE GENOMIC DNA]</scope>
    <source>
        <tissue evidence="5">Rhizome</tissue>
    </source>
</reference>
<dbReference type="GO" id="GO:0009904">
    <property type="term" value="P:chloroplast accumulation movement"/>
    <property type="evidence" value="ECO:0007669"/>
    <property type="project" value="TreeGrafter"/>
</dbReference>
<comment type="similarity">
    <text evidence="1">Belongs to the WEB family.</text>
</comment>
<evidence type="ECO:0008006" key="7">
    <source>
        <dbReference type="Google" id="ProtNLM"/>
    </source>
</evidence>
<feature type="coiled-coil region" evidence="3">
    <location>
        <begin position="482"/>
        <end position="569"/>
    </location>
</feature>
<keyword evidence="6" id="KW-1185">Reference proteome</keyword>
<dbReference type="EMBL" id="JACMSC010000018">
    <property type="protein sequence ID" value="KAG6475093.1"/>
    <property type="molecule type" value="Genomic_DNA"/>
</dbReference>
<feature type="coiled-coil region" evidence="3">
    <location>
        <begin position="275"/>
        <end position="362"/>
    </location>
</feature>
<protein>
    <recommendedName>
        <fullName evidence="7">WEB family protein</fullName>
    </recommendedName>
</protein>
<evidence type="ECO:0000256" key="1">
    <source>
        <dbReference type="ARBA" id="ARBA00005485"/>
    </source>
</evidence>
<feature type="region of interest" description="Disordered" evidence="4">
    <location>
        <begin position="125"/>
        <end position="154"/>
    </location>
</feature>
<dbReference type="Pfam" id="PF05701">
    <property type="entry name" value="WEMBL"/>
    <property type="match status" value="1"/>
</dbReference>
<dbReference type="InterPro" id="IPR008545">
    <property type="entry name" value="Web"/>
</dbReference>
<feature type="coiled-coil region" evidence="3">
    <location>
        <begin position="398"/>
        <end position="453"/>
    </location>
</feature>
<evidence type="ECO:0000256" key="2">
    <source>
        <dbReference type="ARBA" id="ARBA00023054"/>
    </source>
</evidence>
<dbReference type="GO" id="GO:0005829">
    <property type="term" value="C:cytosol"/>
    <property type="evidence" value="ECO:0007669"/>
    <property type="project" value="TreeGrafter"/>
</dbReference>
<dbReference type="Gene3D" id="1.10.287.1490">
    <property type="match status" value="1"/>
</dbReference>
<comment type="caution">
    <text evidence="5">The sequence shown here is derived from an EMBL/GenBank/DDBJ whole genome shotgun (WGS) entry which is preliminary data.</text>
</comment>
<feature type="coiled-coil region" evidence="3">
    <location>
        <begin position="155"/>
        <end position="189"/>
    </location>
</feature>
<feature type="compositionally biased region" description="Polar residues" evidence="4">
    <location>
        <begin position="141"/>
        <end position="150"/>
    </location>
</feature>
<feature type="compositionally biased region" description="Basic and acidic residues" evidence="4">
    <location>
        <begin position="125"/>
        <end position="138"/>
    </location>
</feature>
<accession>A0A8J5EWG9</accession>
<dbReference type="PANTHER" id="PTHR32054:SF3">
    <property type="entry name" value="HEAVY CHAIN, PUTATIVE, EXPRESSED-RELATED"/>
    <property type="match status" value="1"/>
</dbReference>
<evidence type="ECO:0000256" key="3">
    <source>
        <dbReference type="SAM" id="Coils"/>
    </source>
</evidence>
<organism evidence="5 6">
    <name type="scientific">Zingiber officinale</name>
    <name type="common">Ginger</name>
    <name type="synonym">Amomum zingiber</name>
    <dbReference type="NCBI Taxonomy" id="94328"/>
    <lineage>
        <taxon>Eukaryota</taxon>
        <taxon>Viridiplantae</taxon>
        <taxon>Streptophyta</taxon>
        <taxon>Embryophyta</taxon>
        <taxon>Tracheophyta</taxon>
        <taxon>Spermatophyta</taxon>
        <taxon>Magnoliopsida</taxon>
        <taxon>Liliopsida</taxon>
        <taxon>Zingiberales</taxon>
        <taxon>Zingiberaceae</taxon>
        <taxon>Zingiber</taxon>
    </lineage>
</organism>
<dbReference type="PANTHER" id="PTHR32054">
    <property type="entry name" value="HEAVY CHAIN, PUTATIVE, EXPRESSED-RELATED-RELATED"/>
    <property type="match status" value="1"/>
</dbReference>
<evidence type="ECO:0000313" key="6">
    <source>
        <dbReference type="Proteomes" id="UP000734854"/>
    </source>
</evidence>
<name>A0A8J5EWG9_ZINOF</name>
<keyword evidence="2 3" id="KW-0175">Coiled coil</keyword>
<dbReference type="Proteomes" id="UP000734854">
    <property type="component" value="Unassembled WGS sequence"/>
</dbReference>
<evidence type="ECO:0000256" key="4">
    <source>
        <dbReference type="SAM" id="MobiDB-lite"/>
    </source>
</evidence>
<dbReference type="GO" id="GO:0009903">
    <property type="term" value="P:chloroplast avoidance movement"/>
    <property type="evidence" value="ECO:0007669"/>
    <property type="project" value="TreeGrafter"/>
</dbReference>
<dbReference type="AlphaFoldDB" id="A0A8J5EWG9"/>
<sequence>MGTQVQQACIDAHKAEIDTRAPFQSVKAAVSLFGEVAFTSTVRKPKAPPIEIIPNINNVEDDEVRALTKETQLDLAKKELNKYKEQLHNAETTRIQALVELEGAKRTVEELTKKLNEINESALKATEDAKSQTKKLEDANSVESIGNNSGKEQEFDNAREQYAVAIAELDAAKQELRTVKREFDASMEVKLNAIQQEDQAKKSFDANTNRVAELSKEISAAQDSLTHVKLATNQARQELKIRMEKDATPKSYKQALEGAEKKLASLKKEFDPEVNKNLEAKLAETNAEIEAVQKELEDARISASGFVTTLTSELDGAKGMLQKLVEEESSLRSLVESLKLELEAVQEEHAELKEKDAETESVVSNLHVKLQNCKAELEAAVIAESKATLASDDLVSALQQLSSESLTALQEAEEIEKTVEEQRGEAKVTQTFLVETEEKLQVALKSAEEAKAAETRALDLIKKLSLKTNVAQASASESGANVTISKEEYEALTRKAEESEKLTEIKVAAALAQVEVVRANETEAIKKLDAARKEIEDMETATEEALKRAEIAEAAKKAVEGELKKWHEKELKRVAETASMILAETQISTETLPLKSMVQNVKTLEKTHGSRKVSKQSSSRKSLFQNLSSIFHRKKSQIDGSSLDYPPCKKHV</sequence>
<gene>
    <name evidence="5" type="ORF">ZIOFF_064311</name>
</gene>
<evidence type="ECO:0000313" key="5">
    <source>
        <dbReference type="EMBL" id="KAG6475093.1"/>
    </source>
</evidence>